<dbReference type="AlphaFoldDB" id="A0A1G6S945"/>
<dbReference type="InterPro" id="IPR003462">
    <property type="entry name" value="ODC_Mu_crystall"/>
</dbReference>
<sequence length="314" mass="33981">MHIVDDSEVNRVLSFPILIEAIEAAHRRPKIAVHDGYLGDDKGQQLVTRSAVDAGRFMMTKLYTSFPGNLAHGKLPAVQAVCVLFDGNDGRPLAVMDAAEITHWKTAADSALGAKQLARPDAETLLVVGAGEMARWLVRGHRTVRPRLKRVRVWNRTVERAEELAALLEGDGIAAEAVSDLDAATREADIITTCTRSREPLVKGANLRPGTHLDLVGGFTPETRESDDEAARRSRIFVDRRESAFDGVGDILQPIASGAIKETDVLGDHYDLAGGTVAGRLSDSDITFFKNAGGGHLDLMTCETVLAQLGKELR</sequence>
<dbReference type="InterPro" id="IPR023401">
    <property type="entry name" value="ODC_N"/>
</dbReference>
<dbReference type="Pfam" id="PF02423">
    <property type="entry name" value="OCD_Mu_crystall"/>
    <property type="match status" value="1"/>
</dbReference>
<reference evidence="2 3" key="1">
    <citation type="submission" date="2016-10" db="EMBL/GenBank/DDBJ databases">
        <authorList>
            <person name="de Groot N.N."/>
        </authorList>
    </citation>
    <scope>NUCLEOTIDE SEQUENCE [LARGE SCALE GENOMIC DNA]</scope>
    <source>
        <strain evidence="2 3">R5</strain>
    </source>
</reference>
<protein>
    <submittedName>
        <fullName evidence="2">Ornithine cyclodeaminase</fullName>
    </submittedName>
</protein>
<proteinExistence type="inferred from homology"/>
<comment type="similarity">
    <text evidence="1">Belongs to the ornithine cyclodeaminase/mu-crystallin family.</text>
</comment>
<gene>
    <name evidence="2" type="ORF">SAMN05216337_100810</name>
</gene>
<accession>A0A1G6S945</accession>
<dbReference type="EMBL" id="FMZW01000008">
    <property type="protein sequence ID" value="SDD13253.1"/>
    <property type="molecule type" value="Genomic_DNA"/>
</dbReference>
<dbReference type="GO" id="GO:0005737">
    <property type="term" value="C:cytoplasm"/>
    <property type="evidence" value="ECO:0007669"/>
    <property type="project" value="TreeGrafter"/>
</dbReference>
<organism evidence="2 3">
    <name type="scientific">Bradyrhizobium brasilense</name>
    <dbReference type="NCBI Taxonomy" id="1419277"/>
    <lineage>
        <taxon>Bacteria</taxon>
        <taxon>Pseudomonadati</taxon>
        <taxon>Pseudomonadota</taxon>
        <taxon>Alphaproteobacteria</taxon>
        <taxon>Hyphomicrobiales</taxon>
        <taxon>Nitrobacteraceae</taxon>
        <taxon>Bradyrhizobium</taxon>
    </lineage>
</organism>
<dbReference type="PANTHER" id="PTHR13812">
    <property type="entry name" value="KETIMINE REDUCTASE MU-CRYSTALLIN"/>
    <property type="match status" value="1"/>
</dbReference>
<dbReference type="InterPro" id="IPR036291">
    <property type="entry name" value="NAD(P)-bd_dom_sf"/>
</dbReference>
<dbReference type="GO" id="GO:0019752">
    <property type="term" value="P:carboxylic acid metabolic process"/>
    <property type="evidence" value="ECO:0007669"/>
    <property type="project" value="UniProtKB-ARBA"/>
</dbReference>
<dbReference type="Proteomes" id="UP000199245">
    <property type="component" value="Unassembled WGS sequence"/>
</dbReference>
<dbReference type="GO" id="GO:0016491">
    <property type="term" value="F:oxidoreductase activity"/>
    <property type="evidence" value="ECO:0007669"/>
    <property type="project" value="UniProtKB-ARBA"/>
</dbReference>
<dbReference type="PIRSF" id="PIRSF001439">
    <property type="entry name" value="CryM"/>
    <property type="match status" value="1"/>
</dbReference>
<evidence type="ECO:0000313" key="3">
    <source>
        <dbReference type="Proteomes" id="UP000199245"/>
    </source>
</evidence>
<dbReference type="Gene3D" id="3.30.1780.10">
    <property type="entry name" value="ornithine cyclodeaminase, domain 1"/>
    <property type="match status" value="1"/>
</dbReference>
<dbReference type="SUPFAM" id="SSF51735">
    <property type="entry name" value="NAD(P)-binding Rossmann-fold domains"/>
    <property type="match status" value="1"/>
</dbReference>
<name>A0A1G6S945_9BRAD</name>
<dbReference type="FunFam" id="3.40.50.720:FF:000311">
    <property type="entry name" value="Ornithine cyclodeaminase"/>
    <property type="match status" value="1"/>
</dbReference>
<dbReference type="RefSeq" id="WP_092082194.1">
    <property type="nucleotide sequence ID" value="NZ_FMZW01000008.1"/>
</dbReference>
<dbReference type="PANTHER" id="PTHR13812:SF19">
    <property type="entry name" value="KETIMINE REDUCTASE MU-CRYSTALLIN"/>
    <property type="match status" value="1"/>
</dbReference>
<evidence type="ECO:0000313" key="2">
    <source>
        <dbReference type="EMBL" id="SDD13253.1"/>
    </source>
</evidence>
<dbReference type="Gene3D" id="3.40.50.720">
    <property type="entry name" value="NAD(P)-binding Rossmann-like Domain"/>
    <property type="match status" value="1"/>
</dbReference>
<evidence type="ECO:0000256" key="1">
    <source>
        <dbReference type="ARBA" id="ARBA00008903"/>
    </source>
</evidence>